<feature type="domain" description="SpoVT-AbrB" evidence="1">
    <location>
        <begin position="6"/>
        <end position="51"/>
    </location>
</feature>
<dbReference type="Gene3D" id="2.10.260.10">
    <property type="match status" value="1"/>
</dbReference>
<sequence>MQIKIQQWGNSAVIRLPAALLRQLHLDIGSTLSLDREGQSLVLKPIGSAPCYTLEGLISECDPDAPEPEDMAAWNNLHPVGREE</sequence>
<dbReference type="InterPro" id="IPR037914">
    <property type="entry name" value="SpoVT-AbrB_sf"/>
</dbReference>
<dbReference type="Pfam" id="PF04014">
    <property type="entry name" value="MazE_antitoxin"/>
    <property type="match status" value="1"/>
</dbReference>
<dbReference type="GO" id="GO:0003677">
    <property type="term" value="F:DNA binding"/>
    <property type="evidence" value="ECO:0007669"/>
    <property type="project" value="InterPro"/>
</dbReference>
<keyword evidence="3" id="KW-1185">Reference proteome</keyword>
<dbReference type="Proteomes" id="UP000029493">
    <property type="component" value="Chromosome"/>
</dbReference>
<dbReference type="InterPro" id="IPR007159">
    <property type="entry name" value="SpoVT-AbrB_dom"/>
</dbReference>
<gene>
    <name evidence="2" type="ORF">LK03_09490</name>
</gene>
<organism evidence="2 3">
    <name type="scientific">Pseudomonas cremoricolorata</name>
    <dbReference type="NCBI Taxonomy" id="157783"/>
    <lineage>
        <taxon>Bacteria</taxon>
        <taxon>Pseudomonadati</taxon>
        <taxon>Pseudomonadota</taxon>
        <taxon>Gammaproteobacteria</taxon>
        <taxon>Pseudomonadales</taxon>
        <taxon>Pseudomonadaceae</taxon>
        <taxon>Pseudomonas</taxon>
    </lineage>
</organism>
<dbReference type="PANTHER" id="PTHR40516">
    <property type="entry name" value="ANTITOXIN CHPS-RELATED"/>
    <property type="match status" value="1"/>
</dbReference>
<proteinExistence type="predicted"/>
<evidence type="ECO:0000313" key="2">
    <source>
        <dbReference type="EMBL" id="AIR89500.1"/>
    </source>
</evidence>
<dbReference type="eggNOG" id="COG2336">
    <property type="taxonomic scope" value="Bacteria"/>
</dbReference>
<dbReference type="KEGG" id="psw:LK03_09490"/>
<name>A0A089WJL6_9PSED</name>
<protein>
    <submittedName>
        <fullName evidence="2">PbsX family transcriptional regulator</fullName>
    </submittedName>
</protein>
<dbReference type="OrthoDB" id="9795766at2"/>
<evidence type="ECO:0000259" key="1">
    <source>
        <dbReference type="SMART" id="SM00966"/>
    </source>
</evidence>
<dbReference type="PANTHER" id="PTHR40516:SF1">
    <property type="entry name" value="ANTITOXIN CHPS-RELATED"/>
    <property type="match status" value="1"/>
</dbReference>
<reference evidence="2 3" key="1">
    <citation type="submission" date="2014-09" db="EMBL/GenBank/DDBJ databases">
        <authorList>
            <person name="Chan K.-G."/>
        </authorList>
    </citation>
    <scope>NUCLEOTIDE SEQUENCE [LARGE SCALE GENOMIC DNA]</scope>
    <source>
        <strain evidence="2 3">ND07</strain>
    </source>
</reference>
<dbReference type="InterPro" id="IPR039052">
    <property type="entry name" value="Antitox_PemI-like"/>
</dbReference>
<evidence type="ECO:0000313" key="3">
    <source>
        <dbReference type="Proteomes" id="UP000029493"/>
    </source>
</evidence>
<dbReference type="SMART" id="SM00966">
    <property type="entry name" value="SpoVT_AbrB"/>
    <property type="match status" value="1"/>
</dbReference>
<accession>A0A089WJL6</accession>
<dbReference type="STRING" id="157783.LK03_09490"/>
<dbReference type="GO" id="GO:0097351">
    <property type="term" value="F:toxin sequestering activity"/>
    <property type="evidence" value="ECO:0007669"/>
    <property type="project" value="InterPro"/>
</dbReference>
<dbReference type="AlphaFoldDB" id="A0A089WJL6"/>
<dbReference type="EMBL" id="CP009455">
    <property type="protein sequence ID" value="AIR89500.1"/>
    <property type="molecule type" value="Genomic_DNA"/>
</dbReference>
<dbReference type="SUPFAM" id="SSF89447">
    <property type="entry name" value="AbrB/MazE/MraZ-like"/>
    <property type="match status" value="1"/>
</dbReference>
<dbReference type="RefSeq" id="WP_038414665.1">
    <property type="nucleotide sequence ID" value="NZ_CP009455.1"/>
</dbReference>